<dbReference type="AlphaFoldDB" id="A0A9D9DW37"/>
<protein>
    <submittedName>
        <fullName evidence="3">Class I SAM-dependent methyltransferase</fullName>
    </submittedName>
</protein>
<dbReference type="SUPFAM" id="SSF53335">
    <property type="entry name" value="S-adenosyl-L-methionine-dependent methyltransferases"/>
    <property type="match status" value="1"/>
</dbReference>
<evidence type="ECO:0000313" key="4">
    <source>
        <dbReference type="Proteomes" id="UP000823611"/>
    </source>
</evidence>
<dbReference type="InterPro" id="IPR041698">
    <property type="entry name" value="Methyltransf_25"/>
</dbReference>
<dbReference type="InterPro" id="IPR029063">
    <property type="entry name" value="SAM-dependent_MTases_sf"/>
</dbReference>
<keyword evidence="1" id="KW-0808">Transferase</keyword>
<dbReference type="GO" id="GO:0032259">
    <property type="term" value="P:methylation"/>
    <property type="evidence" value="ECO:0007669"/>
    <property type="project" value="UniProtKB-KW"/>
</dbReference>
<dbReference type="Proteomes" id="UP000823611">
    <property type="component" value="Unassembled WGS sequence"/>
</dbReference>
<evidence type="ECO:0000313" key="3">
    <source>
        <dbReference type="EMBL" id="MBO8433798.1"/>
    </source>
</evidence>
<feature type="domain" description="Methyltransferase" evidence="2">
    <location>
        <begin position="41"/>
        <end position="136"/>
    </location>
</feature>
<reference evidence="3" key="2">
    <citation type="journal article" date="2021" name="PeerJ">
        <title>Extensive microbial diversity within the chicken gut microbiome revealed by metagenomics and culture.</title>
        <authorList>
            <person name="Gilroy R."/>
            <person name="Ravi A."/>
            <person name="Getino M."/>
            <person name="Pursley I."/>
            <person name="Horton D.L."/>
            <person name="Alikhan N.F."/>
            <person name="Baker D."/>
            <person name="Gharbi K."/>
            <person name="Hall N."/>
            <person name="Watson M."/>
            <person name="Adriaenssens E.M."/>
            <person name="Foster-Nyarko E."/>
            <person name="Jarju S."/>
            <person name="Secka A."/>
            <person name="Antonio M."/>
            <person name="Oren A."/>
            <person name="Chaudhuri R.R."/>
            <person name="La Ragione R."/>
            <person name="Hildebrand F."/>
            <person name="Pallen M.J."/>
        </authorList>
    </citation>
    <scope>NUCLEOTIDE SEQUENCE</scope>
    <source>
        <strain evidence="3">F6-4510</strain>
    </source>
</reference>
<dbReference type="EMBL" id="JADIMX010000011">
    <property type="protein sequence ID" value="MBO8433798.1"/>
    <property type="molecule type" value="Genomic_DNA"/>
</dbReference>
<evidence type="ECO:0000256" key="1">
    <source>
        <dbReference type="ARBA" id="ARBA00022679"/>
    </source>
</evidence>
<proteinExistence type="predicted"/>
<dbReference type="Pfam" id="PF13649">
    <property type="entry name" value="Methyltransf_25"/>
    <property type="match status" value="1"/>
</dbReference>
<dbReference type="CDD" id="cd02440">
    <property type="entry name" value="AdoMet_MTases"/>
    <property type="match status" value="1"/>
</dbReference>
<dbReference type="PANTHER" id="PTHR43861">
    <property type="entry name" value="TRANS-ACONITATE 2-METHYLTRANSFERASE-RELATED"/>
    <property type="match status" value="1"/>
</dbReference>
<name>A0A9D9DW37_9FIRM</name>
<dbReference type="Gene3D" id="2.20.25.110">
    <property type="entry name" value="S-adenosyl-L-methionine-dependent methyltransferases"/>
    <property type="match status" value="1"/>
</dbReference>
<comment type="caution">
    <text evidence="3">The sequence shown here is derived from an EMBL/GenBank/DDBJ whole genome shotgun (WGS) entry which is preliminary data.</text>
</comment>
<accession>A0A9D9DW37</accession>
<dbReference type="Gene3D" id="3.40.50.150">
    <property type="entry name" value="Vaccinia Virus protein VP39"/>
    <property type="match status" value="1"/>
</dbReference>
<evidence type="ECO:0000259" key="2">
    <source>
        <dbReference type="Pfam" id="PF13649"/>
    </source>
</evidence>
<gene>
    <name evidence="3" type="ORF">IAC55_00565</name>
</gene>
<dbReference type="GO" id="GO:0008168">
    <property type="term" value="F:methyltransferase activity"/>
    <property type="evidence" value="ECO:0007669"/>
    <property type="project" value="UniProtKB-KW"/>
</dbReference>
<sequence length="257" mass="30392">MGVYESFASVYDIFMGEIDYDSWVSYIEKIWEKEKLSPEIVLDLGCGTGSVTERLAKKGYEMIGIDLSEDMLSNARDKAYNENLDILYLCQDMREFELYGTVNCILSLCDSLNYITDEEELLKVFKLVDNYLHPKGLFIFDMNTEYKFKNIYADNTYAETTENSAYIWENFYDENEKINEYYMNFFIEDDETGGYERFEECHYEKAYSIETVKSLIEKAGMEFVAVYDAYTFNPPREDSERLFFVAREIKKKENLEE</sequence>
<keyword evidence="3" id="KW-0489">Methyltransferase</keyword>
<organism evidence="3 4">
    <name type="scientific">Candidatus Fimicola merdigallinarum</name>
    <dbReference type="NCBI Taxonomy" id="2840819"/>
    <lineage>
        <taxon>Bacteria</taxon>
        <taxon>Bacillati</taxon>
        <taxon>Bacillota</taxon>
        <taxon>Clostridia</taxon>
        <taxon>Lachnospirales</taxon>
        <taxon>Lachnospiraceae</taxon>
        <taxon>Lachnospiraceae incertae sedis</taxon>
        <taxon>Candidatus Fimicola</taxon>
    </lineage>
</organism>
<reference evidence="3" key="1">
    <citation type="submission" date="2020-10" db="EMBL/GenBank/DDBJ databases">
        <authorList>
            <person name="Gilroy R."/>
        </authorList>
    </citation>
    <scope>NUCLEOTIDE SEQUENCE</scope>
    <source>
        <strain evidence="3">F6-4510</strain>
    </source>
</reference>